<gene>
    <name evidence="2" type="ORF">AVDCRST_MAG49-4388</name>
</gene>
<name>A0A6J4VEW7_9BACT</name>
<dbReference type="EMBL" id="CADCWG010000311">
    <property type="protein sequence ID" value="CAA9577358.1"/>
    <property type="molecule type" value="Genomic_DNA"/>
</dbReference>
<dbReference type="AlphaFoldDB" id="A0A6J4VEW7"/>
<evidence type="ECO:0000256" key="1">
    <source>
        <dbReference type="SAM" id="MobiDB-lite"/>
    </source>
</evidence>
<feature type="compositionally biased region" description="Low complexity" evidence="1">
    <location>
        <begin position="1"/>
        <end position="19"/>
    </location>
</feature>
<evidence type="ECO:0000313" key="2">
    <source>
        <dbReference type="EMBL" id="CAA9577358.1"/>
    </source>
</evidence>
<proteinExistence type="predicted"/>
<feature type="region of interest" description="Disordered" evidence="1">
    <location>
        <begin position="1"/>
        <end position="51"/>
    </location>
</feature>
<organism evidence="2">
    <name type="scientific">uncultured Thermomicrobiales bacterium</name>
    <dbReference type="NCBI Taxonomy" id="1645740"/>
    <lineage>
        <taxon>Bacteria</taxon>
        <taxon>Pseudomonadati</taxon>
        <taxon>Thermomicrobiota</taxon>
        <taxon>Thermomicrobia</taxon>
        <taxon>Thermomicrobiales</taxon>
        <taxon>environmental samples</taxon>
    </lineage>
</organism>
<accession>A0A6J4VEW7</accession>
<reference evidence="2" key="1">
    <citation type="submission" date="2020-02" db="EMBL/GenBank/DDBJ databases">
        <authorList>
            <person name="Meier V. D."/>
        </authorList>
    </citation>
    <scope>NUCLEOTIDE SEQUENCE</scope>
    <source>
        <strain evidence="2">AVDCRST_MAG49</strain>
    </source>
</reference>
<protein>
    <submittedName>
        <fullName evidence="2">Uncharacterized protein</fullName>
    </submittedName>
</protein>
<sequence>MVAAVAAAWAPPSPWSDTPPRARPPPGLPTAHLAPEGRARTPRGPPTVSRR</sequence>